<sequence>SLLDGGTIQITGTIGDQTYNIGSAYTILADNLNTDVTMTVDAADIEGNDSFVEDASITFSADVTDKAGNSTSGTAGDAILVVDQFKPVDLGIDAIGVRVILGQTVAVPGYLNTTNDIILIDVAFDGTDNSLYNTGTAEGGTIEVFARPEGQAIWVGISGGAQDISTTDKDANKKEFSIQKTVLFDADGDGNDPGFEDIDTENVKVEFQAQVTDLAGNMTEQEISEHTMLVDEVLISEVVLSYEPAFVNGTATGVIVTATMLEPTHGWNNTNELDLEDEQKLDDILHINIDYAGEITLDVDAPMVPLGLEEFTDEDDDGVYDDGELFTDLDGDGVWDAGDSTVWTYTFDIPDDEDNAGSPPFWVVGTDRAGNPITGITGDPETEVQENTTGLVIDMVDPEITFTYDNTTTGSANLGTAGDVILVVATWVDENIEENLTEDNIPQVTATFSDATTDVQDNTGFESATVWNYRFTLPEDPASDGSVTFSSSGSDAAQNS</sequence>
<accession>A0A382GI47</accession>
<gene>
    <name evidence="1" type="ORF">METZ01_LOCUS226715</name>
</gene>
<evidence type="ECO:0000313" key="1">
    <source>
        <dbReference type="EMBL" id="SVB73861.1"/>
    </source>
</evidence>
<dbReference type="EMBL" id="UINC01055230">
    <property type="protein sequence ID" value="SVB73861.1"/>
    <property type="molecule type" value="Genomic_DNA"/>
</dbReference>
<name>A0A382GI47_9ZZZZ</name>
<proteinExistence type="predicted"/>
<dbReference type="AlphaFoldDB" id="A0A382GI47"/>
<protein>
    <submittedName>
        <fullName evidence="1">Uncharacterized protein</fullName>
    </submittedName>
</protein>
<organism evidence="1">
    <name type="scientific">marine metagenome</name>
    <dbReference type="NCBI Taxonomy" id="408172"/>
    <lineage>
        <taxon>unclassified sequences</taxon>
        <taxon>metagenomes</taxon>
        <taxon>ecological metagenomes</taxon>
    </lineage>
</organism>
<feature type="non-terminal residue" evidence="1">
    <location>
        <position position="1"/>
    </location>
</feature>
<reference evidence="1" key="1">
    <citation type="submission" date="2018-05" db="EMBL/GenBank/DDBJ databases">
        <authorList>
            <person name="Lanie J.A."/>
            <person name="Ng W.-L."/>
            <person name="Kazmierczak K.M."/>
            <person name="Andrzejewski T.M."/>
            <person name="Davidsen T.M."/>
            <person name="Wayne K.J."/>
            <person name="Tettelin H."/>
            <person name="Glass J.I."/>
            <person name="Rusch D."/>
            <person name="Podicherti R."/>
            <person name="Tsui H.-C.T."/>
            <person name="Winkler M.E."/>
        </authorList>
    </citation>
    <scope>NUCLEOTIDE SEQUENCE</scope>
</reference>
<feature type="non-terminal residue" evidence="1">
    <location>
        <position position="496"/>
    </location>
</feature>